<dbReference type="EMBL" id="CP045798">
    <property type="protein sequence ID" value="QNB45847.1"/>
    <property type="molecule type" value="Genomic_DNA"/>
</dbReference>
<evidence type="ECO:0000313" key="2">
    <source>
        <dbReference type="EMBL" id="QNB45847.1"/>
    </source>
</evidence>
<dbReference type="RefSeq" id="WP_034424683.1">
    <property type="nucleotide sequence ID" value="NZ_CP045798.1"/>
</dbReference>
<dbReference type="Proteomes" id="UP000515847">
    <property type="component" value="Chromosome"/>
</dbReference>
<keyword evidence="3" id="KW-1185">Reference proteome</keyword>
<reference evidence="2 3" key="1">
    <citation type="journal article" date="2019" name="Front. Microbiol.">
        <title>Thermoanaerosceptrum fracticalcis gen. nov. sp. nov., a Novel Fumarate-Fermenting Microorganism From a Deep Fractured Carbonate Aquifer of the US Great Basin.</title>
        <authorList>
            <person name="Hamilton-Brehm S.D."/>
            <person name="Stewart L.E."/>
            <person name="Zavarin M."/>
            <person name="Caldwell M."/>
            <person name="Lawson P.A."/>
            <person name="Onstott T.C."/>
            <person name="Grzymski J."/>
            <person name="Neveux I."/>
            <person name="Lollar B.S."/>
            <person name="Russell C.E."/>
            <person name="Moser D.P."/>
        </authorList>
    </citation>
    <scope>NUCLEOTIDE SEQUENCE [LARGE SCALE GENOMIC DNA]</scope>
    <source>
        <strain evidence="2 3">DRI-13</strain>
    </source>
</reference>
<protein>
    <submittedName>
        <fullName evidence="2">Uncharacterized protein</fullName>
    </submittedName>
</protein>
<evidence type="ECO:0000313" key="3">
    <source>
        <dbReference type="Proteomes" id="UP000515847"/>
    </source>
</evidence>
<proteinExistence type="predicted"/>
<keyword evidence="1" id="KW-0472">Membrane</keyword>
<feature type="transmembrane region" description="Helical" evidence="1">
    <location>
        <begin position="6"/>
        <end position="25"/>
    </location>
</feature>
<keyword evidence="1" id="KW-1133">Transmembrane helix</keyword>
<organism evidence="2 3">
    <name type="scientific">Thermanaerosceptrum fracticalcis</name>
    <dbReference type="NCBI Taxonomy" id="1712410"/>
    <lineage>
        <taxon>Bacteria</taxon>
        <taxon>Bacillati</taxon>
        <taxon>Bacillota</taxon>
        <taxon>Clostridia</taxon>
        <taxon>Eubacteriales</taxon>
        <taxon>Peptococcaceae</taxon>
        <taxon>Thermanaerosceptrum</taxon>
    </lineage>
</organism>
<name>A0A7G6E193_THEFR</name>
<gene>
    <name evidence="2" type="ORF">BR63_05670</name>
</gene>
<evidence type="ECO:0000256" key="1">
    <source>
        <dbReference type="SAM" id="Phobius"/>
    </source>
</evidence>
<accession>A0A7G6E193</accession>
<dbReference type="AlphaFoldDB" id="A0A7G6E193"/>
<dbReference type="KEGG" id="tfr:BR63_05670"/>
<sequence length="70" mass="8171">MAGTILIFLTGAFVAFVSFIAGMYFTDRLKQNLPVVAIPQKQEQKKLVDDYEEEKQWANRYNMHVDEDEE</sequence>
<keyword evidence="1" id="KW-0812">Transmembrane</keyword>